<dbReference type="GO" id="GO:0031380">
    <property type="term" value="C:nuclear RNA-directed RNA polymerase complex"/>
    <property type="evidence" value="ECO:0007669"/>
    <property type="project" value="TreeGrafter"/>
</dbReference>
<evidence type="ECO:0000259" key="3">
    <source>
        <dbReference type="Pfam" id="PF05183"/>
    </source>
</evidence>
<keyword evidence="1" id="KW-0694">RNA-binding</keyword>
<dbReference type="Proteomes" id="UP000297452">
    <property type="component" value="Unassembled WGS sequence"/>
</dbReference>
<keyword evidence="1" id="KW-0548">Nucleotidyltransferase</keyword>
<name>A0A4Z1IK48_9HELO</name>
<dbReference type="GO" id="GO:0003723">
    <property type="term" value="F:RNA binding"/>
    <property type="evidence" value="ECO:0007669"/>
    <property type="project" value="UniProtKB-KW"/>
</dbReference>
<dbReference type="OrthoDB" id="10055769at2759"/>
<gene>
    <name evidence="4" type="ORF">BOTNAR_0209g00020</name>
</gene>
<reference evidence="4 5" key="1">
    <citation type="submission" date="2017-12" db="EMBL/GenBank/DDBJ databases">
        <title>Comparative genomics of Botrytis spp.</title>
        <authorList>
            <person name="Valero-Jimenez C.A."/>
            <person name="Tapia P."/>
            <person name="Veloso J."/>
            <person name="Silva-Moreno E."/>
            <person name="Staats M."/>
            <person name="Valdes J.H."/>
            <person name="Van Kan J.A.L."/>
        </authorList>
    </citation>
    <scope>NUCLEOTIDE SEQUENCE [LARGE SCALE GENOMIC DNA]</scope>
    <source>
        <strain evidence="4 5">MUCL2120</strain>
    </source>
</reference>
<protein>
    <recommendedName>
        <fullName evidence="1">RNA-dependent RNA polymerase</fullName>
        <ecNumber evidence="1">2.7.7.48</ecNumber>
    </recommendedName>
</protein>
<proteinExistence type="inferred from homology"/>
<dbReference type="GO" id="GO:0030422">
    <property type="term" value="P:siRNA processing"/>
    <property type="evidence" value="ECO:0007669"/>
    <property type="project" value="TreeGrafter"/>
</dbReference>
<dbReference type="Gene3D" id="1.10.8.790">
    <property type="entry name" value="RNA-dependent RNA polymerase, slab domain, helical subdomain-like"/>
    <property type="match status" value="1"/>
</dbReference>
<sequence length="1366" mass="155754">MSAVPRTPSLADRFEGRSSADELNHILEGRNFKWDLGLPVNTIESPKQRQLKCKSEEEECVNKIVDRIRFLYWKDRDGLLDALETFDVQAHKLYGGWVLKVNADRGVLPDKTHHRPRPITSDERRKLREAFLKVLNLKYEITASRSCHGSSSKAYTPLRSTGRTPKPDDSPLAFSLGSARKNEGKHRLEPFPNINPSIKKAKGPATKLSGHEGPSNPPLPRWNVSKPQFTDTWQYKTVPLKDDENLNSDTSFTTNASTIFSQGCSSTLVNTQATEPEPEPIIKLRIEPHAFDNQGPKTQSSDFGSSFDAIEAERVCQVTESFGANMSSQAEHQFDIPDDMFDDTEEESDDEIFKQATNGTKQGETENYEITRVFLFVEVSMVKFNLPYTKEWEQYDKLWNMLKMLPILQDKKFPERFAADVWEAAKKGYIRGFNGVVFTAALLENKKESGPLLSFQLKPMRLDLTHRLERRFCSDRFFEIAIPDLGSRRKSSATAKVDPDAWNTLKSWLVNRDHQLLGRTYKAYFVKCGERKKKSTLKSDAEDDSFALPYRAFLFATDGHGFVKGSRTRHPTPNVLVRMTIEELLNCIRPTSENEYQPYMKLFARTALVVSRNRATVTIEETQIRRKEDIRNPDINDPSKTYVMTDGAGRMSLAFARKIVLKLELSFIPSAFQGRFGEAKGLWIVDRTQDLESDWIELYGEQCKWKRGKKGSQDFDHPSHRTFEVVGHSAPLKMADLNTQLLPILMHQATNPKKMENAIVGVLKEGLNQSLEELRSALNSPQELCCWNRLTNSGLQDRVKNGTLQWFGGLPAKNEDKLSVLLDAGFDPRRLQFVMDLVKKAFDMKCAELKERLNITVAKSTKVYMVPDFWGVLEPDEIHLDFSSFVDNETGFSDIQLEYMDVLVARNPAHYLSDIQRVTAVNKHELRHLKDVIVFSTKGYPALADKLSGGDYDGDIAWVCWNRAIVESFTNANVPKVPDLVKEGYIEQDKTTYAQLAKGSFDPTNKFLNASFDFNMCQSLLGPCTAWKELIEYKIGDLNKPEITFLATLLSNLVDQGKQGYIFTEKHLQEVKRHICNSAGVPRMPAYKVKNPSKRQKFTNHILDKMTDVVEVETDKFLDELRKSINPPPPQYDSTLAQLYKDQRIKAKVRMGENVTLEEIEMAAKWKLLLDQLDEDIVRVKNKWNGSFRRTPSKRFNSDDDESRPDFAPIRDSCFEDFCNIRPLSGSQLIPAWPDQDTESESGTWALLRASALYATYEPRKNYSDRISTFPWWMAGLQLALIKSKQNGQIPMAGYMYAMLKANTGFVKQLIGYEGMGMGSDVEMWSLDEESEGKIEIEIESEGEGEGEGGFEFGLDDYNDDFFHEF</sequence>
<dbReference type="EMBL" id="PQXJ01000209">
    <property type="protein sequence ID" value="TGO57073.1"/>
    <property type="molecule type" value="Genomic_DNA"/>
</dbReference>
<accession>A0A4Z1IK48</accession>
<feature type="domain" description="RDRP core" evidence="3">
    <location>
        <begin position="455"/>
        <end position="1108"/>
    </location>
</feature>
<dbReference type="EC" id="2.7.7.48" evidence="1"/>
<comment type="caution">
    <text evidence="4">The sequence shown here is derived from an EMBL/GenBank/DDBJ whole genome shotgun (WGS) entry which is preliminary data.</text>
</comment>
<comment type="catalytic activity">
    <reaction evidence="1">
        <text>RNA(n) + a ribonucleoside 5'-triphosphate = RNA(n+1) + diphosphate</text>
        <dbReference type="Rhea" id="RHEA:21248"/>
        <dbReference type="Rhea" id="RHEA-COMP:14527"/>
        <dbReference type="Rhea" id="RHEA-COMP:17342"/>
        <dbReference type="ChEBI" id="CHEBI:33019"/>
        <dbReference type="ChEBI" id="CHEBI:61557"/>
        <dbReference type="ChEBI" id="CHEBI:140395"/>
        <dbReference type="EC" id="2.7.7.48"/>
    </reaction>
</comment>
<dbReference type="InterPro" id="IPR057596">
    <property type="entry name" value="RDRP_core"/>
</dbReference>
<feature type="region of interest" description="Disordered" evidence="2">
    <location>
        <begin position="148"/>
        <end position="222"/>
    </location>
</feature>
<comment type="similarity">
    <text evidence="1">Belongs to the RdRP family.</text>
</comment>
<evidence type="ECO:0000256" key="2">
    <source>
        <dbReference type="SAM" id="MobiDB-lite"/>
    </source>
</evidence>
<evidence type="ECO:0000313" key="4">
    <source>
        <dbReference type="EMBL" id="TGO57073.1"/>
    </source>
</evidence>
<dbReference type="InterPro" id="IPR007855">
    <property type="entry name" value="RDRP"/>
</dbReference>
<dbReference type="GO" id="GO:0003968">
    <property type="term" value="F:RNA-directed RNA polymerase activity"/>
    <property type="evidence" value="ECO:0007669"/>
    <property type="project" value="UniProtKB-KW"/>
</dbReference>
<keyword evidence="1" id="KW-0696">RNA-directed RNA polymerase</keyword>
<dbReference type="PANTHER" id="PTHR23079:SF14">
    <property type="entry name" value="RNA-DEPENDENT RNA POLYMERASE"/>
    <property type="match status" value="1"/>
</dbReference>
<evidence type="ECO:0000256" key="1">
    <source>
        <dbReference type="RuleBase" id="RU363098"/>
    </source>
</evidence>
<keyword evidence="1" id="KW-0808">Transferase</keyword>
<feature type="compositionally biased region" description="Polar residues" evidence="2">
    <location>
        <begin position="148"/>
        <end position="163"/>
    </location>
</feature>
<keyword evidence="5" id="KW-1185">Reference proteome</keyword>
<dbReference type="PANTHER" id="PTHR23079">
    <property type="entry name" value="RNA-DEPENDENT RNA POLYMERASE"/>
    <property type="match status" value="1"/>
</dbReference>
<evidence type="ECO:0000313" key="5">
    <source>
        <dbReference type="Proteomes" id="UP000297452"/>
    </source>
</evidence>
<organism evidence="4 5">
    <name type="scientific">Botryotinia narcissicola</name>
    <dbReference type="NCBI Taxonomy" id="278944"/>
    <lineage>
        <taxon>Eukaryota</taxon>
        <taxon>Fungi</taxon>
        <taxon>Dikarya</taxon>
        <taxon>Ascomycota</taxon>
        <taxon>Pezizomycotina</taxon>
        <taxon>Leotiomycetes</taxon>
        <taxon>Helotiales</taxon>
        <taxon>Sclerotiniaceae</taxon>
        <taxon>Botryotinia</taxon>
    </lineage>
</organism>
<feature type="compositionally biased region" description="Basic and acidic residues" evidence="2">
    <location>
        <begin position="180"/>
        <end position="189"/>
    </location>
</feature>
<dbReference type="STRING" id="278944.A0A4Z1IK48"/>
<dbReference type="Pfam" id="PF05183">
    <property type="entry name" value="RdRP"/>
    <property type="match status" value="1"/>
</dbReference>